<protein>
    <submittedName>
        <fullName evidence="1">Uncharacterized protein</fullName>
    </submittedName>
</protein>
<proteinExistence type="predicted"/>
<evidence type="ECO:0000313" key="1">
    <source>
        <dbReference type="EMBL" id="DAD81227.1"/>
    </source>
</evidence>
<reference evidence="1" key="1">
    <citation type="journal article" date="2021" name="Proc. Natl. Acad. Sci. U.S.A.">
        <title>A Catalog of Tens of Thousands of Viruses from Human Metagenomes Reveals Hidden Associations with Chronic Diseases.</title>
        <authorList>
            <person name="Tisza M.J."/>
            <person name="Buck C.B."/>
        </authorList>
    </citation>
    <scope>NUCLEOTIDE SEQUENCE</scope>
    <source>
        <strain evidence="1">CtrsQ3</strain>
    </source>
</reference>
<accession>A0A8S5MH30</accession>
<dbReference type="EMBL" id="BK014897">
    <property type="protein sequence ID" value="DAD81227.1"/>
    <property type="molecule type" value="Genomic_DNA"/>
</dbReference>
<sequence length="214" mass="24443">MKPLSWKSYYDKFYGWEESTQKNYSNRLSSFGPAEEVWEIAQEFAFSDEKYASNFIQRALDAGVRFTPEQVLEMAINIEKHILGRAAELSSIPFQREDLEEIYMLIDDKSFERISARSKIDIFADEEAEDPEAFDEEETILPPVRSPGLLTTLLAAFAFSGSGRKRDSGRCDGDCAHCPPHYGYRFGRWYYGHGHDWGCELRGNGGCSGKCTRD</sequence>
<name>A0A8S5MH30_9VIRU</name>
<organism evidence="1">
    <name type="scientific">Phage sp. ctrsQ3</name>
    <dbReference type="NCBI Taxonomy" id="2826752"/>
    <lineage>
        <taxon>Viruses</taxon>
    </lineage>
</organism>